<protein>
    <submittedName>
        <fullName evidence="1">Uncharacterized protein</fullName>
    </submittedName>
</protein>
<dbReference type="AlphaFoldDB" id="A0A250VT95"/>
<dbReference type="RefSeq" id="WP_079065761.1">
    <property type="nucleotide sequence ID" value="NZ_BDQI01000034.1"/>
</dbReference>
<comment type="caution">
    <text evidence="1">The sequence shown here is derived from an EMBL/GenBank/DDBJ whole genome shotgun (WGS) entry which is preliminary data.</text>
</comment>
<evidence type="ECO:0000313" key="2">
    <source>
        <dbReference type="Proteomes" id="UP000217446"/>
    </source>
</evidence>
<keyword evidence="2" id="KW-1185">Reference proteome</keyword>
<gene>
    <name evidence="1" type="ORF">SO3561_08886</name>
</gene>
<name>A0A250VT95_STROL</name>
<dbReference type="Gene3D" id="2.60.120.560">
    <property type="entry name" value="Exo-inulinase, domain 1"/>
    <property type="match status" value="1"/>
</dbReference>
<accession>A0A250VT95</accession>
<dbReference type="Proteomes" id="UP000217446">
    <property type="component" value="Unassembled WGS sequence"/>
</dbReference>
<reference evidence="2" key="1">
    <citation type="submission" date="2017-05" db="EMBL/GenBank/DDBJ databases">
        <title>Streptomyces olivochromogenes NBRC 3561 whole genome shotgun sequence.</title>
        <authorList>
            <person name="Dohra H."/>
            <person name="Kodani S."/>
        </authorList>
    </citation>
    <scope>NUCLEOTIDE SEQUENCE [LARGE SCALE GENOMIC DNA]</scope>
    <source>
        <strain evidence="2">NBRC 3561</strain>
    </source>
</reference>
<evidence type="ECO:0000313" key="1">
    <source>
        <dbReference type="EMBL" id="GAX57316.1"/>
    </source>
</evidence>
<dbReference type="EMBL" id="BDQI01000034">
    <property type="protein sequence ID" value="GAX57316.1"/>
    <property type="molecule type" value="Genomic_DNA"/>
</dbReference>
<proteinExistence type="predicted"/>
<sequence length="420" mass="40710">MTTITDDFNRADSTNLGANWVEVSGDWSIISNQLSSGSAGGTIILRAAGTMATNDHSAQVTIAATAAVSHGVWCRGNSNISQGYLWRNDGTSWNLFSVVGGSFTSIGSFAGAAVAGDIAKVQAVGSTIKGFVNGVQRVSVTDTAVTTGTSVGLRAESTNLLRFDDFTAADVTTGTTGDAAFPGTATLSATGLRATAGSSALAATATLSTSGLRATTGDTALTTTAGLTADGIRATAGTATFATTATLTASGTLATSSNAALTATTNLTAAGLVDHPGLTALAATAALTAQGQAAYNAAAALTATATLTASGITGTAPTLGDATLSATGTLTAAGTRATIAGAALNAAATLTAAGSTAAAGQAALAATATLTASGTTLGTHDDINVTVGAPYSPWAAGQPYVPTWTVQAPQADDLEVGAPC</sequence>
<organism evidence="1 2">
    <name type="scientific">Streptomyces olivochromogenes</name>
    <dbReference type="NCBI Taxonomy" id="1963"/>
    <lineage>
        <taxon>Bacteria</taxon>
        <taxon>Bacillati</taxon>
        <taxon>Actinomycetota</taxon>
        <taxon>Actinomycetes</taxon>
        <taxon>Kitasatosporales</taxon>
        <taxon>Streptomycetaceae</taxon>
        <taxon>Streptomyces</taxon>
    </lineage>
</organism>